<proteinExistence type="predicted"/>
<protein>
    <submittedName>
        <fullName evidence="2">Uncharacterized protein</fullName>
    </submittedName>
</protein>
<gene>
    <name evidence="2" type="ORF">JOF54_000277</name>
</gene>
<organism evidence="2 3">
    <name type="scientific">Microlunatus capsulatus</name>
    <dbReference type="NCBI Taxonomy" id="99117"/>
    <lineage>
        <taxon>Bacteria</taxon>
        <taxon>Bacillati</taxon>
        <taxon>Actinomycetota</taxon>
        <taxon>Actinomycetes</taxon>
        <taxon>Propionibacteriales</taxon>
        <taxon>Propionibacteriaceae</taxon>
        <taxon>Microlunatus</taxon>
    </lineage>
</organism>
<sequence>MRRRSSLLATGPTASTGPTDPTTADGGVPALAVEG</sequence>
<dbReference type="Proteomes" id="UP000758168">
    <property type="component" value="Unassembled WGS sequence"/>
</dbReference>
<keyword evidence="3" id="KW-1185">Reference proteome</keyword>
<evidence type="ECO:0000256" key="1">
    <source>
        <dbReference type="SAM" id="MobiDB-lite"/>
    </source>
</evidence>
<evidence type="ECO:0000313" key="2">
    <source>
        <dbReference type="EMBL" id="MBP2415355.1"/>
    </source>
</evidence>
<evidence type="ECO:0000313" key="3">
    <source>
        <dbReference type="Proteomes" id="UP000758168"/>
    </source>
</evidence>
<feature type="region of interest" description="Disordered" evidence="1">
    <location>
        <begin position="1"/>
        <end position="35"/>
    </location>
</feature>
<reference evidence="2 3" key="1">
    <citation type="submission" date="2021-03" db="EMBL/GenBank/DDBJ databases">
        <title>Sequencing the genomes of 1000 actinobacteria strains.</title>
        <authorList>
            <person name="Klenk H.-P."/>
        </authorList>
    </citation>
    <scope>NUCLEOTIDE SEQUENCE [LARGE SCALE GENOMIC DNA]</scope>
    <source>
        <strain evidence="2 3">DSM 12936</strain>
    </source>
</reference>
<comment type="caution">
    <text evidence="2">The sequence shown here is derived from an EMBL/GenBank/DDBJ whole genome shotgun (WGS) entry which is preliminary data.</text>
</comment>
<dbReference type="EMBL" id="JAGIOB010000001">
    <property type="protein sequence ID" value="MBP2415355.1"/>
    <property type="molecule type" value="Genomic_DNA"/>
</dbReference>
<name>A0ABS4Z3N9_9ACTN</name>
<feature type="compositionally biased region" description="Low complexity" evidence="1">
    <location>
        <begin position="9"/>
        <end position="27"/>
    </location>
</feature>
<accession>A0ABS4Z3N9</accession>